<keyword evidence="3 14" id="KW-0217">Developmental protein</keyword>
<dbReference type="Pfam" id="PF07679">
    <property type="entry name" value="I-set"/>
    <property type="match status" value="1"/>
</dbReference>
<evidence type="ECO:0000259" key="16">
    <source>
        <dbReference type="PROSITE" id="PS51145"/>
    </source>
</evidence>
<comment type="function">
    <text evidence="14">Receptor for netrin required for axon guidance. Mediates axon repulsion of neuronal growth cones in the developing nervous system upon ligand binding.</text>
</comment>
<evidence type="ECO:0000256" key="6">
    <source>
        <dbReference type="ARBA" id="ARBA00022703"/>
    </source>
</evidence>
<dbReference type="FunFam" id="2.60.220.30:FF:000006">
    <property type="entry name" value="Unc-5 netrin receptor D"/>
    <property type="match status" value="1"/>
</dbReference>
<keyword evidence="10" id="KW-1015">Disulfide bond</keyword>
<dbReference type="FunFam" id="2.60.40.10:FF:000039">
    <property type="entry name" value="Unc-5 netrin receptor C"/>
    <property type="match status" value="1"/>
</dbReference>
<keyword evidence="6" id="KW-0053">Apoptosis</keyword>
<dbReference type="Ensembl" id="ENSCJAT00000084660.3">
    <property type="protein sequence ID" value="ENSCJAP00000061066.1"/>
    <property type="gene ID" value="ENSCJAG00000002818.5"/>
</dbReference>
<dbReference type="InterPro" id="IPR033772">
    <property type="entry name" value="UPA"/>
</dbReference>
<evidence type="ECO:0000259" key="15">
    <source>
        <dbReference type="PROSITE" id="PS50835"/>
    </source>
</evidence>
<dbReference type="SMART" id="SM00209">
    <property type="entry name" value="TSP1"/>
    <property type="match status" value="1"/>
</dbReference>
<dbReference type="Pfam" id="PF00531">
    <property type="entry name" value="Death"/>
    <property type="match status" value="1"/>
</dbReference>
<evidence type="ECO:0000256" key="1">
    <source>
        <dbReference type="ARBA" id="ARBA00004251"/>
    </source>
</evidence>
<evidence type="ECO:0000256" key="9">
    <source>
        <dbReference type="ARBA" id="ARBA00023136"/>
    </source>
</evidence>
<reference evidence="17" key="1">
    <citation type="submission" date="2009-03" db="EMBL/GenBank/DDBJ databases">
        <authorList>
            <person name="Warren W."/>
            <person name="Ye L."/>
            <person name="Minx P."/>
            <person name="Worley K."/>
            <person name="Gibbs R."/>
            <person name="Wilson R.K."/>
        </authorList>
    </citation>
    <scope>NUCLEOTIDE SEQUENCE [LARGE SCALE GENOMIC DNA]</scope>
</reference>
<dbReference type="InterPro" id="IPR057755">
    <property type="entry name" value="UNC5A-D-like_N"/>
</dbReference>
<evidence type="ECO:0000256" key="2">
    <source>
        <dbReference type="ARBA" id="ARBA00009844"/>
    </source>
</evidence>
<dbReference type="PROSITE" id="PS50835">
    <property type="entry name" value="IG_LIKE"/>
    <property type="match status" value="1"/>
</dbReference>
<dbReference type="Pfam" id="PF17217">
    <property type="entry name" value="UPA"/>
    <property type="match status" value="1"/>
</dbReference>
<dbReference type="SUPFAM" id="SSF47986">
    <property type="entry name" value="DEATH domain"/>
    <property type="match status" value="1"/>
</dbReference>
<keyword evidence="8" id="KW-1133">Transmembrane helix</keyword>
<dbReference type="SUPFAM" id="SSF82895">
    <property type="entry name" value="TSP-1 type 1 repeat"/>
    <property type="match status" value="1"/>
</dbReference>
<dbReference type="OrthoDB" id="5973910at2759"/>
<dbReference type="GeneID" id="100412764"/>
<comment type="similarity">
    <text evidence="2 14">Belongs to the unc-5 family.</text>
</comment>
<dbReference type="PANTHER" id="PTHR12582:SF5">
    <property type="entry name" value="NETRIN RECEPTOR UNC5D"/>
    <property type="match status" value="1"/>
</dbReference>
<evidence type="ECO:0000256" key="12">
    <source>
        <dbReference type="ARBA" id="ARBA00023180"/>
    </source>
</evidence>
<dbReference type="InterPro" id="IPR013783">
    <property type="entry name" value="Ig-like_fold"/>
</dbReference>
<reference evidence="17" key="3">
    <citation type="submission" date="2025-09" db="UniProtKB">
        <authorList>
            <consortium name="Ensembl"/>
        </authorList>
    </citation>
    <scope>IDENTIFICATION</scope>
</reference>
<accession>A0A2R8MK76</accession>
<evidence type="ECO:0000256" key="13">
    <source>
        <dbReference type="ARBA" id="ARBA00023319"/>
    </source>
</evidence>
<dbReference type="PROSITE" id="PS51145">
    <property type="entry name" value="ZU5"/>
    <property type="match status" value="1"/>
</dbReference>
<keyword evidence="7 14" id="KW-0732">Signal</keyword>
<dbReference type="SMART" id="SM00218">
    <property type="entry name" value="ZU5"/>
    <property type="match status" value="1"/>
</dbReference>
<dbReference type="GO" id="GO:0005042">
    <property type="term" value="F:netrin receptor activity"/>
    <property type="evidence" value="ECO:0007669"/>
    <property type="project" value="UniProtKB-UniRule"/>
</dbReference>
<keyword evidence="5" id="KW-0812">Transmembrane</keyword>
<dbReference type="InterPro" id="IPR042058">
    <property type="entry name" value="UNC5D_Death"/>
</dbReference>
<reference evidence="17" key="2">
    <citation type="submission" date="2025-08" db="UniProtKB">
        <authorList>
            <consortium name="Ensembl"/>
        </authorList>
    </citation>
    <scope>IDENTIFICATION</scope>
</reference>
<dbReference type="InterPro" id="IPR003599">
    <property type="entry name" value="Ig_sub"/>
</dbReference>
<dbReference type="GeneTree" id="ENSGT00950000182815"/>
<dbReference type="InterPro" id="IPR007110">
    <property type="entry name" value="Ig-like_dom"/>
</dbReference>
<dbReference type="SUPFAM" id="SSF48726">
    <property type="entry name" value="Immunoglobulin"/>
    <property type="match status" value="2"/>
</dbReference>
<dbReference type="InterPro" id="IPR036179">
    <property type="entry name" value="Ig-like_dom_sf"/>
</dbReference>
<feature type="domain" description="Ig-like" evidence="15">
    <location>
        <begin position="166"/>
        <end position="244"/>
    </location>
</feature>
<dbReference type="Proteomes" id="UP000008225">
    <property type="component" value="Chromosome 13"/>
</dbReference>
<dbReference type="CDD" id="cd08801">
    <property type="entry name" value="Death_UNC5D"/>
    <property type="match status" value="1"/>
</dbReference>
<dbReference type="FunFam" id="2.20.100.10:FF:000002">
    <property type="entry name" value="Unc-5 netrin receptor C"/>
    <property type="match status" value="1"/>
</dbReference>
<dbReference type="InterPro" id="IPR011029">
    <property type="entry name" value="DEATH-like_dom_sf"/>
</dbReference>
<evidence type="ECO:0000256" key="8">
    <source>
        <dbReference type="ARBA" id="ARBA00022989"/>
    </source>
</evidence>
<dbReference type="PANTHER" id="PTHR12582">
    <property type="entry name" value="NETRIN RECEPTOR UNC5"/>
    <property type="match status" value="1"/>
</dbReference>
<dbReference type="InterPro" id="IPR003598">
    <property type="entry name" value="Ig_sub2"/>
</dbReference>
<dbReference type="GO" id="GO:0006915">
    <property type="term" value="P:apoptotic process"/>
    <property type="evidence" value="ECO:0007669"/>
    <property type="project" value="UniProtKB-KW"/>
</dbReference>
<keyword evidence="9" id="KW-0472">Membrane</keyword>
<dbReference type="InterPro" id="IPR000884">
    <property type="entry name" value="TSP1_rpt"/>
</dbReference>
<dbReference type="SMART" id="SM00408">
    <property type="entry name" value="IGc2"/>
    <property type="match status" value="1"/>
</dbReference>
<dbReference type="InterPro" id="IPR000906">
    <property type="entry name" value="ZU5_dom"/>
</dbReference>
<dbReference type="PROSITE" id="PS50092">
    <property type="entry name" value="TSP1"/>
    <property type="match status" value="1"/>
</dbReference>
<dbReference type="Gene3D" id="2.60.220.30">
    <property type="match status" value="1"/>
</dbReference>
<dbReference type="RefSeq" id="XP_017819258.1">
    <property type="nucleotide sequence ID" value="XM_017963769.3"/>
</dbReference>
<dbReference type="Bgee" id="ENSCJAG00000002818">
    <property type="expression patterns" value="Expressed in frontal cortex and 2 other cell types or tissues"/>
</dbReference>
<dbReference type="InterPro" id="IPR036383">
    <property type="entry name" value="TSP1_rpt_sf"/>
</dbReference>
<dbReference type="CTD" id="137970"/>
<proteinExistence type="inferred from homology"/>
<evidence type="ECO:0000256" key="3">
    <source>
        <dbReference type="ARBA" id="ARBA00022473"/>
    </source>
</evidence>
<dbReference type="Pfam" id="PF25609">
    <property type="entry name" value="Unc5_NetrinR_N"/>
    <property type="match status" value="1"/>
</dbReference>
<dbReference type="GO" id="GO:0007411">
    <property type="term" value="P:axon guidance"/>
    <property type="evidence" value="ECO:0007669"/>
    <property type="project" value="TreeGrafter"/>
</dbReference>
<organism evidence="17 18">
    <name type="scientific">Callithrix jacchus</name>
    <name type="common">White-tufted-ear marmoset</name>
    <name type="synonym">Simia Jacchus</name>
    <dbReference type="NCBI Taxonomy" id="9483"/>
    <lineage>
        <taxon>Eukaryota</taxon>
        <taxon>Metazoa</taxon>
        <taxon>Chordata</taxon>
        <taxon>Craniata</taxon>
        <taxon>Vertebrata</taxon>
        <taxon>Euteleostomi</taxon>
        <taxon>Mammalia</taxon>
        <taxon>Eutheria</taxon>
        <taxon>Euarchontoglires</taxon>
        <taxon>Primates</taxon>
        <taxon>Haplorrhini</taxon>
        <taxon>Platyrrhini</taxon>
        <taxon>Cebidae</taxon>
        <taxon>Callitrichinae</taxon>
        <taxon>Callithrix</taxon>
        <taxon>Callithrix</taxon>
    </lineage>
</organism>
<evidence type="ECO:0000313" key="17">
    <source>
        <dbReference type="Ensembl" id="ENSCJAP00000061066.1"/>
    </source>
</evidence>
<feature type="domain" description="ZU5" evidence="16">
    <location>
        <begin position="475"/>
        <end position="615"/>
    </location>
</feature>
<feature type="signal peptide" evidence="14">
    <location>
        <begin position="1"/>
        <end position="32"/>
    </location>
</feature>
<dbReference type="FunFam" id="1.10.533.10:FF:000001">
    <property type="entry name" value="Unc-5 netrin receptor B"/>
    <property type="match status" value="1"/>
</dbReference>
<keyword evidence="4" id="KW-1003">Cell membrane</keyword>
<dbReference type="InterPro" id="IPR013098">
    <property type="entry name" value="Ig_I-set"/>
</dbReference>
<evidence type="ECO:0000256" key="7">
    <source>
        <dbReference type="ARBA" id="ARBA00022729"/>
    </source>
</evidence>
<feature type="chain" id="PRO_5025075477" description="Netrin receptor UNC5" evidence="14">
    <location>
        <begin position="33"/>
        <end position="886"/>
    </location>
</feature>
<dbReference type="AlphaFoldDB" id="A0A2R8MK76"/>
<name>A0A2R8MK76_CALJA</name>
<dbReference type="Gene3D" id="2.20.100.10">
    <property type="entry name" value="Thrombospondin type-1 (TSP1) repeat"/>
    <property type="match status" value="1"/>
</dbReference>
<keyword evidence="13 14" id="KW-0393">Immunoglobulin domain</keyword>
<dbReference type="SMART" id="SM00005">
    <property type="entry name" value="DEATH"/>
    <property type="match status" value="1"/>
</dbReference>
<dbReference type="InterPro" id="IPR000488">
    <property type="entry name" value="Death_dom"/>
</dbReference>
<dbReference type="Pfam" id="PF00791">
    <property type="entry name" value="ZU5"/>
    <property type="match status" value="1"/>
</dbReference>
<keyword evidence="11 14" id="KW-0675">Receptor</keyword>
<evidence type="ECO:0000256" key="10">
    <source>
        <dbReference type="ARBA" id="ARBA00023157"/>
    </source>
</evidence>
<evidence type="ECO:0000256" key="5">
    <source>
        <dbReference type="ARBA" id="ARBA00022692"/>
    </source>
</evidence>
<dbReference type="FunFam" id="2.60.40.10:FF:000037">
    <property type="entry name" value="Unc-5 netrin receptor C"/>
    <property type="match status" value="1"/>
</dbReference>
<dbReference type="GO" id="GO:0005886">
    <property type="term" value="C:plasma membrane"/>
    <property type="evidence" value="ECO:0007669"/>
    <property type="project" value="UniProtKB-SubCell"/>
</dbReference>
<evidence type="ECO:0000256" key="4">
    <source>
        <dbReference type="ARBA" id="ARBA00022475"/>
    </source>
</evidence>
<dbReference type="Gene3D" id="2.60.40.10">
    <property type="entry name" value="Immunoglobulins"/>
    <property type="match status" value="2"/>
</dbReference>
<gene>
    <name evidence="17" type="primary">UNC5D</name>
</gene>
<sequence length="886" mass="98287">MGRAAAPGGGGGGAPRWLPWLGLCFWAAGAAAARGTDNSEVLPESIPSAPGTLPHFIEEPDDAYIIKSNPIALRCKARPAMQIFFKCNGEWVHQNEHVSEESLDESSGLKVREVFINVTRQQVEDFHGPEDYWCQCVAWSHLGTSKSRKASVRIAYLRKNFEQDPQGREVPIEGMIVLHCRPPEGVPAAEVEWLKNEEPIDSEQDENIDTRADHNLIIRQARLSDSGNYTCMAANIVAKRRSLSATVVVYVDGSWEVWSEWSVCSPECEHLRIRECTAPAPRNGGKFCEGLSQESENCTDGLCILGIESASDIALYSGLGAAVVAVAVLVIGVTLYRRSQSDYGVDVIDSSALTGGFQTFNFKTVRQGNSLLLNSAMQPDLTVSRTYSGPICLQDPLDKELMTESSLFNPLSDIKVKVQSSFMVSLGVSERAEYHGKNHSRTFPHGNNHSFSTMHPRNKTPYIQNLSSLPTRTELRTTGVFGHLGGRLVMPNTGVSLLIPHGAIPEENSWEIYMSINQGEPSIQSDGSEVLLSPEVTCGPPDMIVTTPFALTIPHCADVSSEHWNIHLKKRTQQGKWEEVMSVEDESTSCYCLLDPFACHVLLDSFGTYALTGEPITDCAVKQLKVAVFGCMSCNSLDYNLRVYCVDNTPCAFQEVVSDERHQGGQLLEEPKLLHFKGNTFSLQISVLDIPPFLWRIKPFTACQEVPFSRVWCSNRQPLHCAFSLERYTPTTTQLSCKICIRQLKGHEQILQVQTSILESEREAITFFAQEDSTFPAQTGPKAFKIPYSIRQRICATFDTPNAKGKDWQMLAQKNSINRNLSYFATQSSPSAVILNLWEARHQQDGDLDSLACALEEIGRTHTKLSNISESQLDEADFNYSRQNGL</sequence>
<comment type="subcellular location">
    <subcellularLocation>
        <location evidence="1 14">Cell membrane</location>
        <topology evidence="1 14">Single-pass type I membrane protein</topology>
    </subcellularLocation>
</comment>
<keyword evidence="18" id="KW-1185">Reference proteome</keyword>
<keyword evidence="12" id="KW-0325">Glycoprotein</keyword>
<evidence type="ECO:0000256" key="14">
    <source>
        <dbReference type="RuleBase" id="RU367033"/>
    </source>
</evidence>
<protein>
    <recommendedName>
        <fullName evidence="14">Netrin receptor UNC5</fullName>
    </recommendedName>
</protein>
<evidence type="ECO:0000256" key="11">
    <source>
        <dbReference type="ARBA" id="ARBA00023170"/>
    </source>
</evidence>
<evidence type="ECO:0000313" key="18">
    <source>
        <dbReference type="Proteomes" id="UP000008225"/>
    </source>
</evidence>
<dbReference type="InterPro" id="IPR037936">
    <property type="entry name" value="UNC5A-D"/>
</dbReference>
<dbReference type="Gene3D" id="1.10.533.10">
    <property type="entry name" value="Death Domain, Fas"/>
    <property type="match status" value="1"/>
</dbReference>
<dbReference type="SMART" id="SM00409">
    <property type="entry name" value="IG"/>
    <property type="match status" value="1"/>
</dbReference>